<comment type="caution">
    <text evidence="3">The sequence shown here is derived from an EMBL/GenBank/DDBJ whole genome shotgun (WGS) entry which is preliminary data.</text>
</comment>
<dbReference type="EMBL" id="NFLC01000027">
    <property type="protein sequence ID" value="OUQ08934.1"/>
    <property type="molecule type" value="Genomic_DNA"/>
</dbReference>
<dbReference type="Pfam" id="PF01610">
    <property type="entry name" value="DDE_Tnp_ISL3"/>
    <property type="match status" value="1"/>
</dbReference>
<dbReference type="InterPro" id="IPR002560">
    <property type="entry name" value="Transposase_DDE"/>
</dbReference>
<dbReference type="Proteomes" id="UP000196074">
    <property type="component" value="Unassembled WGS sequence"/>
</dbReference>
<accession>A0A0J0ASW4</accession>
<organism evidence="3 4">
    <name type="scientific">Enterococcus cecorum</name>
    <dbReference type="NCBI Taxonomy" id="44008"/>
    <lineage>
        <taxon>Bacteria</taxon>
        <taxon>Bacillati</taxon>
        <taxon>Bacillota</taxon>
        <taxon>Bacilli</taxon>
        <taxon>Lactobacillales</taxon>
        <taxon>Enterococcaceae</taxon>
        <taxon>Enterococcus</taxon>
    </lineage>
</organism>
<evidence type="ECO:0000259" key="1">
    <source>
        <dbReference type="Pfam" id="PF01610"/>
    </source>
</evidence>
<dbReference type="RefSeq" id="WP_016250512.1">
    <property type="nucleotide sequence ID" value="NZ_CP144502.1"/>
</dbReference>
<reference evidence="2" key="3">
    <citation type="submission" date="2023-03" db="EMBL/GenBank/DDBJ databases">
        <authorList>
            <person name="Shen W."/>
            <person name="Cai J."/>
        </authorList>
    </citation>
    <scope>NUCLEOTIDE SEQUENCE</scope>
    <source>
        <strain evidence="2">B245-2</strain>
    </source>
</reference>
<gene>
    <name evidence="3" type="ORF">B5E88_10725</name>
    <name evidence="2" type="ORF">P7H47_08795</name>
</gene>
<reference evidence="3" key="2">
    <citation type="journal article" date="2018" name="BMC Genomics">
        <title>Whole genome sequencing and function prediction of 133 gut anaerobes isolated from chicken caecum in pure cultures.</title>
        <authorList>
            <person name="Medvecky M."/>
            <person name="Cejkova D."/>
            <person name="Polansky O."/>
            <person name="Karasova D."/>
            <person name="Kubasova T."/>
            <person name="Cizek A."/>
            <person name="Rychlik I."/>
        </authorList>
    </citation>
    <scope>NUCLEOTIDE SEQUENCE</scope>
    <source>
        <strain evidence="3">An144</strain>
    </source>
</reference>
<evidence type="ECO:0000313" key="3">
    <source>
        <dbReference type="EMBL" id="OUQ08934.1"/>
    </source>
</evidence>
<sequence>MPDLHLIKLLLGIQDENIQITHVEKKKIHSINSIVVFATLIKTIHRCPQCKQLNQHELIVKNGKKKSLILLNKCANQRTYLALAKQRSLCRGCHTYFTVNTYIVEKNCFIAKQVYYKILEELTEKQEMTTISKHCGVSWSTVSRTLASLLPMTNVKRNWLPRCLLVDEFRSLKNQVGPYSFSCMDGDTGKLLDILPSRKKKDLVSYFMQFERRARLNVKILVTDMNASYASLIKECFPHAKLVVDRFHIVKHLIRSFEDIRLRVMKIFDRNDPIQAKYYRQVKTLSRLLIKRQDMLVYDKWTKWRNFSWAYLTESEVVERLLSTSDELRIAYAYYQEIHDKEADTFSQLVKTMPNSVPRELHHIKKAFINYESGIRLALELPYSNAKIENLHTHIKALKRVAYGFRSFRRMRTRIFLINHLITY</sequence>
<dbReference type="PANTHER" id="PTHR33498:SF1">
    <property type="entry name" value="TRANSPOSASE FOR INSERTION SEQUENCE ELEMENT IS1557"/>
    <property type="match status" value="1"/>
</dbReference>
<dbReference type="AlphaFoldDB" id="A0A0J0ASW4"/>
<dbReference type="Proteomes" id="UP001255696">
    <property type="component" value="Unassembled WGS sequence"/>
</dbReference>
<name>A0A0J0ASW4_9ENTE</name>
<reference evidence="4" key="1">
    <citation type="submission" date="2017-04" db="EMBL/GenBank/DDBJ databases">
        <title>Function of individual gut microbiota members based on whole genome sequencing of pure cultures obtained from chicken caecum.</title>
        <authorList>
            <person name="Medvecky M."/>
            <person name="Cejkova D."/>
            <person name="Polansky O."/>
            <person name="Karasova D."/>
            <person name="Kubasova T."/>
            <person name="Cizek A."/>
            <person name="Rychlik I."/>
        </authorList>
    </citation>
    <scope>NUCLEOTIDE SEQUENCE [LARGE SCALE GENOMIC DNA]</scope>
    <source>
        <strain evidence="4">An144</strain>
    </source>
</reference>
<proteinExistence type="predicted"/>
<dbReference type="NCBIfam" id="NF033550">
    <property type="entry name" value="transpos_ISL3"/>
    <property type="match status" value="1"/>
</dbReference>
<dbReference type="InterPro" id="IPR047951">
    <property type="entry name" value="Transpos_ISL3"/>
</dbReference>
<evidence type="ECO:0000313" key="2">
    <source>
        <dbReference type="EMBL" id="MDT2797333.1"/>
    </source>
</evidence>
<evidence type="ECO:0000313" key="4">
    <source>
        <dbReference type="Proteomes" id="UP000196074"/>
    </source>
</evidence>
<dbReference type="GeneID" id="60872880"/>
<feature type="domain" description="Transposase IS204/IS1001/IS1096/IS1165 DDE" evidence="1">
    <location>
        <begin position="165"/>
        <end position="415"/>
    </location>
</feature>
<dbReference type="EMBL" id="JARQBI010000022">
    <property type="protein sequence ID" value="MDT2797333.1"/>
    <property type="molecule type" value="Genomic_DNA"/>
</dbReference>
<protein>
    <submittedName>
        <fullName evidence="3">ISL3 family transposase</fullName>
    </submittedName>
</protein>
<dbReference type="PANTHER" id="PTHR33498">
    <property type="entry name" value="TRANSPOSASE FOR INSERTION SEQUENCE ELEMENT IS1557"/>
    <property type="match status" value="1"/>
</dbReference>